<dbReference type="Pfam" id="PF08241">
    <property type="entry name" value="Methyltransf_11"/>
    <property type="match status" value="1"/>
</dbReference>
<dbReference type="InterPro" id="IPR013216">
    <property type="entry name" value="Methyltransf_11"/>
</dbReference>
<dbReference type="AlphaFoldDB" id="A0A919RJ07"/>
<evidence type="ECO:0000313" key="3">
    <source>
        <dbReference type="Proteomes" id="UP000606172"/>
    </source>
</evidence>
<gene>
    <name evidence="2" type="ORF">Ssi02_34850</name>
</gene>
<dbReference type="GO" id="GO:0008757">
    <property type="term" value="F:S-adenosylmethionine-dependent methyltransferase activity"/>
    <property type="evidence" value="ECO:0007669"/>
    <property type="project" value="InterPro"/>
</dbReference>
<dbReference type="EMBL" id="BOOW01000020">
    <property type="protein sequence ID" value="GII93254.1"/>
    <property type="molecule type" value="Genomic_DNA"/>
</dbReference>
<dbReference type="InterPro" id="IPR029063">
    <property type="entry name" value="SAM-dependent_MTases_sf"/>
</dbReference>
<feature type="domain" description="Methyltransferase type 11" evidence="1">
    <location>
        <begin position="19"/>
        <end position="106"/>
    </location>
</feature>
<proteinExistence type="predicted"/>
<keyword evidence="3" id="KW-1185">Reference proteome</keyword>
<reference evidence="2" key="1">
    <citation type="submission" date="2021-01" db="EMBL/GenBank/DDBJ databases">
        <title>Whole genome shotgun sequence of Sinosporangium siamense NBRC 109515.</title>
        <authorList>
            <person name="Komaki H."/>
            <person name="Tamura T."/>
        </authorList>
    </citation>
    <scope>NUCLEOTIDE SEQUENCE</scope>
    <source>
        <strain evidence="2">NBRC 109515</strain>
    </source>
</reference>
<accession>A0A919RJ07</accession>
<sequence>MREHRTEQLGRRLDILVAGLGGHGQSLSERAEDRVSGVDEDHPPLRERIAADENLAHWALGDLRSVPIPPRSFDIVHAAFLLERIHHTELVLDRILNGLRPGGLIFVRMRDRDSAYGFCARVAPFWLRRLLWPRFAPKGAVGPLPAVYEPITAREGMRTYCLTRGLLVTDELTAVGGPALHGRRAGTARAMCLLAHKLSRGRLSLEHDEIVMVIRKPQDHFARLI</sequence>
<dbReference type="Gene3D" id="3.40.50.150">
    <property type="entry name" value="Vaccinia Virus protein VP39"/>
    <property type="match status" value="1"/>
</dbReference>
<dbReference type="Proteomes" id="UP000606172">
    <property type="component" value="Unassembled WGS sequence"/>
</dbReference>
<organism evidence="2 3">
    <name type="scientific">Sinosporangium siamense</name>
    <dbReference type="NCBI Taxonomy" id="1367973"/>
    <lineage>
        <taxon>Bacteria</taxon>
        <taxon>Bacillati</taxon>
        <taxon>Actinomycetota</taxon>
        <taxon>Actinomycetes</taxon>
        <taxon>Streptosporangiales</taxon>
        <taxon>Streptosporangiaceae</taxon>
        <taxon>Sinosporangium</taxon>
    </lineage>
</organism>
<evidence type="ECO:0000313" key="2">
    <source>
        <dbReference type="EMBL" id="GII93254.1"/>
    </source>
</evidence>
<dbReference type="SUPFAM" id="SSF53335">
    <property type="entry name" value="S-adenosyl-L-methionine-dependent methyltransferases"/>
    <property type="match status" value="1"/>
</dbReference>
<comment type="caution">
    <text evidence="2">The sequence shown here is derived from an EMBL/GenBank/DDBJ whole genome shotgun (WGS) entry which is preliminary data.</text>
</comment>
<dbReference type="CDD" id="cd02440">
    <property type="entry name" value="AdoMet_MTases"/>
    <property type="match status" value="1"/>
</dbReference>
<protein>
    <recommendedName>
        <fullName evidence="1">Methyltransferase type 11 domain-containing protein</fullName>
    </recommendedName>
</protein>
<evidence type="ECO:0000259" key="1">
    <source>
        <dbReference type="Pfam" id="PF08241"/>
    </source>
</evidence>
<name>A0A919RJ07_9ACTN</name>